<organism evidence="1 2">
    <name type="scientific">Bacillus norwichensis</name>
    <dbReference type="NCBI Taxonomy" id="2762217"/>
    <lineage>
        <taxon>Bacteria</taxon>
        <taxon>Bacillati</taxon>
        <taxon>Bacillota</taxon>
        <taxon>Bacilli</taxon>
        <taxon>Bacillales</taxon>
        <taxon>Bacillaceae</taxon>
        <taxon>Bacillus</taxon>
    </lineage>
</organism>
<proteinExistence type="predicted"/>
<dbReference type="RefSeq" id="WP_191815677.1">
    <property type="nucleotide sequence ID" value="NZ_JACSPV010000050.1"/>
</dbReference>
<comment type="caution">
    <text evidence="1">The sequence shown here is derived from an EMBL/GenBank/DDBJ whole genome shotgun (WGS) entry which is preliminary data.</text>
</comment>
<gene>
    <name evidence="1" type="ORF">H9631_19200</name>
</gene>
<name>A0ABR8VR00_9BACI</name>
<dbReference type="InterPro" id="IPR035959">
    <property type="entry name" value="RutC-like_sf"/>
</dbReference>
<sequence length="153" mass="17225">MSTQTEKNGVKIERFRKFKTDNFYPSEFGEKEHHVVNEFSMAVRAGNRIFLRGQTGFDLDGKFHGLNDPAEQMENALRCVKQLLEEAGGRMEDVCKATTYVTDRSYRNEVYAVIAKHFKGVYPVSTGLVVNGLALPEMLVEIDVEAVISSDEA</sequence>
<evidence type="ECO:0000313" key="1">
    <source>
        <dbReference type="EMBL" id="MBD8007193.1"/>
    </source>
</evidence>
<dbReference type="EMBL" id="JACSPV010000050">
    <property type="protein sequence ID" value="MBD8007193.1"/>
    <property type="molecule type" value="Genomic_DNA"/>
</dbReference>
<dbReference type="SUPFAM" id="SSF55298">
    <property type="entry name" value="YjgF-like"/>
    <property type="match status" value="1"/>
</dbReference>
<dbReference type="Gene3D" id="3.30.1330.40">
    <property type="entry name" value="RutC-like"/>
    <property type="match status" value="1"/>
</dbReference>
<dbReference type="PANTHER" id="PTHR43857:SF1">
    <property type="entry name" value="YJGH FAMILY PROTEIN"/>
    <property type="match status" value="1"/>
</dbReference>
<dbReference type="Pfam" id="PF01042">
    <property type="entry name" value="Ribonuc_L-PSP"/>
    <property type="match status" value="1"/>
</dbReference>
<evidence type="ECO:0000313" key="2">
    <source>
        <dbReference type="Proteomes" id="UP000648182"/>
    </source>
</evidence>
<keyword evidence="2" id="KW-1185">Reference proteome</keyword>
<dbReference type="PANTHER" id="PTHR43857">
    <property type="entry name" value="BLR7761 PROTEIN"/>
    <property type="match status" value="1"/>
</dbReference>
<protein>
    <submittedName>
        <fullName evidence="1">RidA family protein</fullName>
    </submittedName>
</protein>
<dbReference type="Proteomes" id="UP000648182">
    <property type="component" value="Unassembled WGS sequence"/>
</dbReference>
<dbReference type="InterPro" id="IPR006175">
    <property type="entry name" value="YjgF/YER057c/UK114"/>
</dbReference>
<reference evidence="1 2" key="1">
    <citation type="submission" date="2020-08" db="EMBL/GenBank/DDBJ databases">
        <title>A Genomic Blueprint of the Chicken Gut Microbiome.</title>
        <authorList>
            <person name="Gilroy R."/>
            <person name="Ravi A."/>
            <person name="Getino M."/>
            <person name="Pursley I."/>
            <person name="Horton D.L."/>
            <person name="Alikhan N.-F."/>
            <person name="Baker D."/>
            <person name="Gharbi K."/>
            <person name="Hall N."/>
            <person name="Watson M."/>
            <person name="Adriaenssens E.M."/>
            <person name="Foster-Nyarko E."/>
            <person name="Jarju S."/>
            <person name="Secka A."/>
            <person name="Antonio M."/>
            <person name="Oren A."/>
            <person name="Chaudhuri R."/>
            <person name="La Ragione R.M."/>
            <person name="Hildebrand F."/>
            <person name="Pallen M.J."/>
        </authorList>
    </citation>
    <scope>NUCLEOTIDE SEQUENCE [LARGE SCALE GENOMIC DNA]</scope>
    <source>
        <strain evidence="1 2">Sa1BUA2</strain>
    </source>
</reference>
<accession>A0ABR8VR00</accession>